<keyword evidence="3" id="KW-1185">Reference proteome</keyword>
<accession>A0ABR7A5Z9</accession>
<feature type="transmembrane region" description="Helical" evidence="1">
    <location>
        <begin position="12"/>
        <end position="31"/>
    </location>
</feature>
<dbReference type="EMBL" id="JACOGD010000005">
    <property type="protein sequence ID" value="MBC3932244.1"/>
    <property type="molecule type" value="Genomic_DNA"/>
</dbReference>
<dbReference type="RefSeq" id="WP_186903911.1">
    <property type="nucleotide sequence ID" value="NZ_JACOGD010000005.1"/>
</dbReference>
<sequence length="155" mass="18004">MKISDNIPHGSFLWQVRIVRVFSGLFLIAAIVNQKYFVDLIAFSAISLFVSFVMLARKSNFLLELYDCKEFLRLKLDHEEITVNFSEMEKVEIRDGKDGLDWIIVYLKFEGPFGKVIQCYPNMTNIPLARLDIWASEMNERISKSALIVNVDRSF</sequence>
<evidence type="ECO:0000313" key="3">
    <source>
        <dbReference type="Proteomes" id="UP000654304"/>
    </source>
</evidence>
<name>A0ABR7A5Z9_9BURK</name>
<evidence type="ECO:0000313" key="2">
    <source>
        <dbReference type="EMBL" id="MBC3932244.1"/>
    </source>
</evidence>
<evidence type="ECO:0000256" key="1">
    <source>
        <dbReference type="SAM" id="Phobius"/>
    </source>
</evidence>
<dbReference type="Proteomes" id="UP000654304">
    <property type="component" value="Unassembled WGS sequence"/>
</dbReference>
<protein>
    <submittedName>
        <fullName evidence="2">Uncharacterized protein</fullName>
    </submittedName>
</protein>
<reference evidence="2 3" key="1">
    <citation type="submission" date="2020-08" db="EMBL/GenBank/DDBJ databases">
        <title>Novel species isolated from subtropical streams in China.</title>
        <authorList>
            <person name="Lu H."/>
        </authorList>
    </citation>
    <scope>NUCLEOTIDE SEQUENCE [LARGE SCALE GENOMIC DNA]</scope>
    <source>
        <strain evidence="2 3">CY22W</strain>
    </source>
</reference>
<comment type="caution">
    <text evidence="2">The sequence shown here is derived from an EMBL/GenBank/DDBJ whole genome shotgun (WGS) entry which is preliminary data.</text>
</comment>
<organism evidence="2 3">
    <name type="scientific">Undibacterium curvum</name>
    <dbReference type="NCBI Taxonomy" id="2762294"/>
    <lineage>
        <taxon>Bacteria</taxon>
        <taxon>Pseudomonadati</taxon>
        <taxon>Pseudomonadota</taxon>
        <taxon>Betaproteobacteria</taxon>
        <taxon>Burkholderiales</taxon>
        <taxon>Oxalobacteraceae</taxon>
        <taxon>Undibacterium</taxon>
    </lineage>
</organism>
<keyword evidence="1" id="KW-1133">Transmembrane helix</keyword>
<proteinExistence type="predicted"/>
<gene>
    <name evidence="2" type="ORF">H8K43_11200</name>
</gene>
<keyword evidence="1" id="KW-0812">Transmembrane</keyword>
<feature type="transmembrane region" description="Helical" evidence="1">
    <location>
        <begin position="37"/>
        <end position="56"/>
    </location>
</feature>
<keyword evidence="1" id="KW-0472">Membrane</keyword>